<keyword evidence="10 12" id="KW-0560">Oxidoreductase</keyword>
<name>A0ABY6KU67_9ARAC</name>
<comment type="cofactor">
    <cofactor evidence="12">
        <name>FMN</name>
        <dbReference type="ChEBI" id="CHEBI:58210"/>
    </cofactor>
    <text evidence="12">Binds 1 FMN.</text>
</comment>
<dbReference type="InterPro" id="IPR017927">
    <property type="entry name" value="FAD-bd_FR_type"/>
</dbReference>
<keyword evidence="8 12" id="KW-0521">NADP</keyword>
<dbReference type="PANTHER" id="PTHR43410:SF1">
    <property type="entry name" value="NITRIC OXIDE SYNTHASE"/>
    <property type="match status" value="1"/>
</dbReference>
<dbReference type="Proteomes" id="UP001235939">
    <property type="component" value="Chromosome 08"/>
</dbReference>
<dbReference type="InterPro" id="IPR044940">
    <property type="entry name" value="NOS_dom_2"/>
</dbReference>
<evidence type="ECO:0000256" key="12">
    <source>
        <dbReference type="PIRNR" id="PIRNR000333"/>
    </source>
</evidence>
<evidence type="ECO:0000256" key="9">
    <source>
        <dbReference type="ARBA" id="ARBA00022860"/>
    </source>
</evidence>
<dbReference type="InterPro" id="IPR039261">
    <property type="entry name" value="FNR_nucleotide-bd"/>
</dbReference>
<dbReference type="EMBL" id="CP092870">
    <property type="protein sequence ID" value="UYV71432.1"/>
    <property type="molecule type" value="Genomic_DNA"/>
</dbReference>
<evidence type="ECO:0000256" key="6">
    <source>
        <dbReference type="ARBA" id="ARBA00022723"/>
    </source>
</evidence>
<accession>A0ABY6KU67</accession>
<evidence type="ECO:0000256" key="7">
    <source>
        <dbReference type="ARBA" id="ARBA00022827"/>
    </source>
</evidence>
<evidence type="ECO:0000313" key="16">
    <source>
        <dbReference type="EMBL" id="UYV71432.1"/>
    </source>
</evidence>
<protein>
    <recommendedName>
        <fullName evidence="12">Nitric oxide synthase</fullName>
        <ecNumber evidence="12">1.14.13.39</ecNumber>
    </recommendedName>
</protein>
<dbReference type="InterPro" id="IPR001094">
    <property type="entry name" value="Flavdoxin-like"/>
</dbReference>
<dbReference type="InterPro" id="IPR012144">
    <property type="entry name" value="NOS_euk"/>
</dbReference>
<evidence type="ECO:0000259" key="14">
    <source>
        <dbReference type="PROSITE" id="PS50902"/>
    </source>
</evidence>
<dbReference type="InterPro" id="IPR004030">
    <property type="entry name" value="NOS_N"/>
</dbReference>
<dbReference type="Gene3D" id="1.20.990.10">
    <property type="entry name" value="NADPH-cytochrome p450 Reductase, Chain A, domain 3"/>
    <property type="match status" value="1"/>
</dbReference>
<dbReference type="Gene3D" id="2.40.30.10">
    <property type="entry name" value="Translation factors"/>
    <property type="match status" value="1"/>
</dbReference>
<dbReference type="SUPFAM" id="SSF63380">
    <property type="entry name" value="Riboflavin synthase domain-like"/>
    <property type="match status" value="1"/>
</dbReference>
<dbReference type="InterPro" id="IPR029039">
    <property type="entry name" value="Flavoprotein-like_sf"/>
</dbReference>
<keyword evidence="17" id="KW-1185">Reference proteome</keyword>
<evidence type="ECO:0000259" key="15">
    <source>
        <dbReference type="PROSITE" id="PS51384"/>
    </source>
</evidence>
<dbReference type="InterPro" id="IPR003097">
    <property type="entry name" value="CysJ-like_FAD-binding"/>
</dbReference>
<comment type="cofactor">
    <cofactor evidence="12">
        <name>FAD</name>
        <dbReference type="ChEBI" id="CHEBI:57692"/>
    </cofactor>
    <text evidence="12">Binds 1 FAD.</text>
</comment>
<dbReference type="SUPFAM" id="SSF56512">
    <property type="entry name" value="Nitric oxide (NO) synthase oxygenase domain"/>
    <property type="match status" value="1"/>
</dbReference>
<dbReference type="Gene3D" id="3.90.340.10">
    <property type="entry name" value="Nitric Oxide Synthase, Chain A, domain 1"/>
    <property type="match status" value="1"/>
</dbReference>
<dbReference type="InterPro" id="IPR017938">
    <property type="entry name" value="Riboflavin_synthase-like_b-brl"/>
</dbReference>
<comment type="similarity">
    <text evidence="2 12">Belongs to the NOS family.</text>
</comment>
<dbReference type="Gene3D" id="3.40.50.80">
    <property type="entry name" value="Nucleotide-binding domain of ferredoxin-NADP reductase (FNR) module"/>
    <property type="match status" value="1"/>
</dbReference>
<evidence type="ECO:0000313" key="17">
    <source>
        <dbReference type="Proteomes" id="UP001235939"/>
    </source>
</evidence>
<evidence type="ECO:0000256" key="13">
    <source>
        <dbReference type="SAM" id="MobiDB-lite"/>
    </source>
</evidence>
<evidence type="ECO:0000256" key="5">
    <source>
        <dbReference type="ARBA" id="ARBA00022643"/>
    </source>
</evidence>
<dbReference type="PROSITE" id="PS60001">
    <property type="entry name" value="NOS"/>
    <property type="match status" value="1"/>
</dbReference>
<sequence>MASHVLLRHVGPEELISDTLHKTAKTPGYCTTTCCQGALMNNLSNKPTKTKEDALREAEDFYKEYFTSIKRLNSEAHQKRWEEVRQSIEKTRTYEQTENELSYGTRLAWRNASRCIGRIQWSKRLQLFDGRKATTTKEMFDLLCAHLRYATNEGNIRSAISVFPPRLPGRGDYRVWNGQLLSFAGYRQEDGSVLGDPNNVEITSIALRIGWKPPRSRFDVLPWILQIPGEDPDFYEIPEDLVMFVHFEHPRYEWFKDLGLKWYAVPAVANMLLDCGGIEYTACPFNGWYMSTEIGARNLCDSSRLNILPKIKDKICSELADPNTPLWRDRALVEVNIAVLHSFQKAKVTIMDHHTASDSFMKHFKTEQKLRGGCPGDWVWIVPPISGSITPVFHQEMLNYFLKPSYEYQERASKRHVWKSSSGSNTSQNGEDKGQLKKPKTQFQNVLRLVKLTANMYTQILAQRFKVTILYATETGKSEQFANDLADIFDYAFNAKVVPMQEYDFAELPFETLVLVVTSTFGNGDPPENGESFAHYLKDMNASGDVPDKIVQERKPATFVRRSLRLEGGLRSQSSQEEQMTEVGLPLTNIRFGVFGLGSSAYPNFCAFGAFVDEMLGNLGAQRLSDLEKGDEMCGQEMAFKLWARKIFKAACKEFNIEEYILKSPEVKLDKPRRWEKNHVKLVDEKKSAPLLEGEDSLLGVTDRQTDKLGTGLKQGTPRKLCVCVVKHRESLHPEKKGFKTIRVELKTDGQPDLKYVPGDHVGVYPENQAELVDGILKFLPAGVADKPVRVQILKGKEPEVWAPLKWLPACTIKEALTHYLDITSVPQAQFLGLLASCASDPEDASRLTQLCEDAEQYEQWKTHHQPHLLEVLQQFSSLKPNPELLFTGLPQLQPRFYSISSCGASEIHATVAVVSYQTQDGKGPTHYGVCSSYLARVPVGSKLVCFTRTAANFHLPADPKVPVILIGPGTGIAPFRSFWRQRSKDMDDKGKDEFGPMTLFMGYRTPEVELYTKETDQMKQKGVLTNIFKAYSRLPNQPKCYVQDLMKQNSYLLHNQLIKEHGHLYVCGDIKMAADVQETLKILFMKRGSKSMSVQFLETEGRYHEDIFGITLRTAEVTSKVKEEAFKTNRNSVLMQQRPEP</sequence>
<dbReference type="InterPro" id="IPR044944">
    <property type="entry name" value="NOS_dom_3"/>
</dbReference>
<dbReference type="Pfam" id="PF00175">
    <property type="entry name" value="NAD_binding_1"/>
    <property type="match status" value="1"/>
</dbReference>
<feature type="region of interest" description="Disordered" evidence="13">
    <location>
        <begin position="417"/>
        <end position="438"/>
    </location>
</feature>
<gene>
    <name evidence="16" type="ORF">LAZ67_8003169</name>
</gene>
<comment type="cofactor">
    <cofactor evidence="1 12">
        <name>heme b</name>
        <dbReference type="ChEBI" id="CHEBI:60344"/>
    </cofactor>
</comment>
<comment type="function">
    <text evidence="12">Produces nitric oxide (NO) which is a messenger molecule with diverse functions.</text>
</comment>
<evidence type="ECO:0000256" key="4">
    <source>
        <dbReference type="ARBA" id="ARBA00022630"/>
    </source>
</evidence>
<dbReference type="PIRSF" id="PIRSF000333">
    <property type="entry name" value="NOS"/>
    <property type="match status" value="1"/>
</dbReference>
<dbReference type="InterPro" id="IPR036119">
    <property type="entry name" value="NOS_N_sf"/>
</dbReference>
<dbReference type="EC" id="1.14.13.39" evidence="12"/>
<dbReference type="Pfam" id="PF00667">
    <property type="entry name" value="FAD_binding_1"/>
    <property type="match status" value="1"/>
</dbReference>
<keyword evidence="7 12" id="KW-0274">FAD</keyword>
<dbReference type="Pfam" id="PF00258">
    <property type="entry name" value="Flavodoxin_1"/>
    <property type="match status" value="1"/>
</dbReference>
<dbReference type="SUPFAM" id="SSF52218">
    <property type="entry name" value="Flavoproteins"/>
    <property type="match status" value="1"/>
</dbReference>
<evidence type="ECO:0000256" key="8">
    <source>
        <dbReference type="ARBA" id="ARBA00022857"/>
    </source>
</evidence>
<dbReference type="InterPro" id="IPR001709">
    <property type="entry name" value="Flavoprot_Pyr_Nucl_cyt_Rdtase"/>
</dbReference>
<dbReference type="Gene3D" id="3.90.440.10">
    <property type="entry name" value="Nitric Oxide Synthase,Heme Domain,Chain A domain 2"/>
    <property type="match status" value="1"/>
</dbReference>
<dbReference type="PROSITE" id="PS51384">
    <property type="entry name" value="FAD_FR"/>
    <property type="match status" value="1"/>
</dbReference>
<evidence type="ECO:0000256" key="2">
    <source>
        <dbReference type="ARBA" id="ARBA00006267"/>
    </source>
</evidence>
<keyword evidence="4" id="KW-0285">Flavoprotein</keyword>
<dbReference type="InterPro" id="IPR008254">
    <property type="entry name" value="Flavodoxin/NO_synth"/>
</dbReference>
<feature type="domain" description="Flavodoxin-like" evidence="14">
    <location>
        <begin position="467"/>
        <end position="648"/>
    </location>
</feature>
<dbReference type="Gene3D" id="3.90.1230.10">
    <property type="entry name" value="Nitric Oxide Synthase, Chain A, domain 3"/>
    <property type="match status" value="1"/>
</dbReference>
<keyword evidence="6 12" id="KW-0479">Metal-binding</keyword>
<dbReference type="InterPro" id="IPR050607">
    <property type="entry name" value="NOS"/>
</dbReference>
<evidence type="ECO:0000256" key="10">
    <source>
        <dbReference type="ARBA" id="ARBA00023002"/>
    </source>
</evidence>
<dbReference type="InterPro" id="IPR023173">
    <property type="entry name" value="NADPH_Cyt_P450_Rdtase_alpha"/>
</dbReference>
<keyword evidence="9 12" id="KW-0112">Calmodulin-binding</keyword>
<comment type="catalytic activity">
    <reaction evidence="12">
        <text>2 L-arginine + 3 NADPH + 4 O2 + H(+) = 2 L-citrulline + 2 nitric oxide + 3 NADP(+) + 4 H2O</text>
        <dbReference type="Rhea" id="RHEA:19897"/>
        <dbReference type="ChEBI" id="CHEBI:15377"/>
        <dbReference type="ChEBI" id="CHEBI:15378"/>
        <dbReference type="ChEBI" id="CHEBI:15379"/>
        <dbReference type="ChEBI" id="CHEBI:16480"/>
        <dbReference type="ChEBI" id="CHEBI:32682"/>
        <dbReference type="ChEBI" id="CHEBI:57743"/>
        <dbReference type="ChEBI" id="CHEBI:57783"/>
        <dbReference type="ChEBI" id="CHEBI:58349"/>
        <dbReference type="EC" id="1.14.13.39"/>
    </reaction>
</comment>
<feature type="domain" description="FAD-binding FR-type" evidence="15">
    <location>
        <begin position="719"/>
        <end position="957"/>
    </location>
</feature>
<keyword evidence="3 12" id="KW-0349">Heme</keyword>
<dbReference type="Gene3D" id="3.40.50.360">
    <property type="match status" value="1"/>
</dbReference>
<dbReference type="SUPFAM" id="SSF52343">
    <property type="entry name" value="Ferredoxin reductase-like, C-terminal NADP-linked domain"/>
    <property type="match status" value="1"/>
</dbReference>
<dbReference type="InterPro" id="IPR001433">
    <property type="entry name" value="OxRdtase_FAD/NAD-bd"/>
</dbReference>
<keyword evidence="11 12" id="KW-0408">Iron</keyword>
<dbReference type="InterPro" id="IPR044943">
    <property type="entry name" value="NOS_dom_1"/>
</dbReference>
<dbReference type="Pfam" id="PF02898">
    <property type="entry name" value="NO_synthase"/>
    <property type="match status" value="1"/>
</dbReference>
<dbReference type="PRINTS" id="PR00371">
    <property type="entry name" value="FPNCR"/>
</dbReference>
<evidence type="ECO:0000256" key="3">
    <source>
        <dbReference type="ARBA" id="ARBA00022617"/>
    </source>
</evidence>
<feature type="compositionally biased region" description="Polar residues" evidence="13">
    <location>
        <begin position="419"/>
        <end position="429"/>
    </location>
</feature>
<reference evidence="16 17" key="1">
    <citation type="submission" date="2022-01" db="EMBL/GenBank/DDBJ databases">
        <title>A chromosomal length assembly of Cordylochernes scorpioides.</title>
        <authorList>
            <person name="Zeh D."/>
            <person name="Zeh J."/>
        </authorList>
    </citation>
    <scope>NUCLEOTIDE SEQUENCE [LARGE SCALE GENOMIC DNA]</scope>
    <source>
        <strain evidence="16">IN4F17</strain>
        <tissue evidence="16">Whole Body</tissue>
    </source>
</reference>
<dbReference type="PROSITE" id="PS50902">
    <property type="entry name" value="FLAVODOXIN_LIKE"/>
    <property type="match status" value="1"/>
</dbReference>
<dbReference type="PANTHER" id="PTHR43410">
    <property type="entry name" value="NITRIC OXIDE SYNTHASE OXYGENASE"/>
    <property type="match status" value="1"/>
</dbReference>
<dbReference type="PRINTS" id="PR00369">
    <property type="entry name" value="FLAVODOXIN"/>
</dbReference>
<proteinExistence type="inferred from homology"/>
<keyword evidence="5 12" id="KW-0288">FMN</keyword>
<evidence type="ECO:0000256" key="11">
    <source>
        <dbReference type="ARBA" id="ARBA00023004"/>
    </source>
</evidence>
<evidence type="ECO:0000256" key="1">
    <source>
        <dbReference type="ARBA" id="ARBA00001970"/>
    </source>
</evidence>
<organism evidence="16 17">
    <name type="scientific">Cordylochernes scorpioides</name>
    <dbReference type="NCBI Taxonomy" id="51811"/>
    <lineage>
        <taxon>Eukaryota</taxon>
        <taxon>Metazoa</taxon>
        <taxon>Ecdysozoa</taxon>
        <taxon>Arthropoda</taxon>
        <taxon>Chelicerata</taxon>
        <taxon>Arachnida</taxon>
        <taxon>Pseudoscorpiones</taxon>
        <taxon>Cheliferoidea</taxon>
        <taxon>Chernetidae</taxon>
        <taxon>Cordylochernes</taxon>
    </lineage>
</organism>